<dbReference type="InterPro" id="IPR013785">
    <property type="entry name" value="Aldolase_TIM"/>
</dbReference>
<name>A0A0G1XKK4_9BACT</name>
<evidence type="ECO:0000256" key="5">
    <source>
        <dbReference type="ARBA" id="ARBA00023277"/>
    </source>
</evidence>
<gene>
    <name evidence="6" type="ORF">UY74_C0007G0002</name>
</gene>
<evidence type="ECO:0000313" key="7">
    <source>
        <dbReference type="Proteomes" id="UP000034445"/>
    </source>
</evidence>
<dbReference type="PANTHER" id="PTHR30246:SF1">
    <property type="entry name" value="2-DEHYDRO-3-DEOXY-6-PHOSPHOGALACTONATE ALDOLASE-RELATED"/>
    <property type="match status" value="1"/>
</dbReference>
<evidence type="ECO:0000256" key="2">
    <source>
        <dbReference type="ARBA" id="ARBA00006906"/>
    </source>
</evidence>
<comment type="similarity">
    <text evidence="2">Belongs to the KHG/KDPG aldolase family.</text>
</comment>
<keyword evidence="4" id="KW-0456">Lyase</keyword>
<dbReference type="EMBL" id="LCRF01000007">
    <property type="protein sequence ID" value="KKW31773.1"/>
    <property type="molecule type" value="Genomic_DNA"/>
</dbReference>
<proteinExistence type="inferred from homology"/>
<protein>
    <submittedName>
        <fullName evidence="6">4-hydroxy-2-oxoglutarate/2-dehydro-3-deoxy-phosphogluconate aldolase</fullName>
    </submittedName>
</protein>
<evidence type="ECO:0000313" key="6">
    <source>
        <dbReference type="EMBL" id="KKW31773.1"/>
    </source>
</evidence>
<dbReference type="Proteomes" id="UP000034445">
    <property type="component" value="Unassembled WGS sequence"/>
</dbReference>
<sequence>MAVMRRLEVLEIMRAHGLVPTVNAGSVSDYLRVGEALLEGGIPFMEILLRPYKNTPPRVNTDAIYEARRHFGDALIVGAGTVQTSERAQGAIDAGAEFLVSNLTDEGVIKIANLCGVLVVPGARDDSQVRIAMSLGVMMVKLFMPMPSLGIKANLKFLSEFRGIFPRMEFIVTGGVDIDVIGAFLRAGYLFVVPSLGISDAVKSSDWASVTQNAKLAVCEVVEARTQ</sequence>
<reference evidence="6 7" key="1">
    <citation type="journal article" date="2015" name="Nature">
        <title>rRNA introns, odd ribosomes, and small enigmatic genomes across a large radiation of phyla.</title>
        <authorList>
            <person name="Brown C.T."/>
            <person name="Hug L.A."/>
            <person name="Thomas B.C."/>
            <person name="Sharon I."/>
            <person name="Castelle C.J."/>
            <person name="Singh A."/>
            <person name="Wilkins M.J."/>
            <person name="Williams K.H."/>
            <person name="Banfield J.F."/>
        </authorList>
    </citation>
    <scope>NUCLEOTIDE SEQUENCE [LARGE SCALE GENOMIC DNA]</scope>
</reference>
<comment type="pathway">
    <text evidence="1">Carbohydrate acid metabolism.</text>
</comment>
<dbReference type="Pfam" id="PF01081">
    <property type="entry name" value="Aldolase"/>
    <property type="match status" value="1"/>
</dbReference>
<keyword evidence="5" id="KW-0119">Carbohydrate metabolism</keyword>
<organism evidence="6 7">
    <name type="scientific">Candidatus Kaiserbacteria bacterium GW2011_GWC2_52_8b</name>
    <dbReference type="NCBI Taxonomy" id="1618676"/>
    <lineage>
        <taxon>Bacteria</taxon>
        <taxon>Candidatus Kaiseribacteriota</taxon>
    </lineage>
</organism>
<comment type="caution">
    <text evidence="6">The sequence shown here is derived from an EMBL/GenBank/DDBJ whole genome shotgun (WGS) entry which is preliminary data.</text>
</comment>
<dbReference type="SUPFAM" id="SSF51569">
    <property type="entry name" value="Aldolase"/>
    <property type="match status" value="1"/>
</dbReference>
<dbReference type="CDD" id="cd00452">
    <property type="entry name" value="KDPG_aldolase"/>
    <property type="match status" value="1"/>
</dbReference>
<evidence type="ECO:0000256" key="3">
    <source>
        <dbReference type="ARBA" id="ARBA00011233"/>
    </source>
</evidence>
<dbReference type="PANTHER" id="PTHR30246">
    <property type="entry name" value="2-KETO-3-DEOXY-6-PHOSPHOGLUCONATE ALDOLASE"/>
    <property type="match status" value="1"/>
</dbReference>
<evidence type="ECO:0000256" key="1">
    <source>
        <dbReference type="ARBA" id="ARBA00004761"/>
    </source>
</evidence>
<dbReference type="Gene3D" id="3.20.20.70">
    <property type="entry name" value="Aldolase class I"/>
    <property type="match status" value="1"/>
</dbReference>
<accession>A0A0G1XKK4</accession>
<evidence type="ECO:0000256" key="4">
    <source>
        <dbReference type="ARBA" id="ARBA00023239"/>
    </source>
</evidence>
<comment type="subunit">
    <text evidence="3">Homotrimer.</text>
</comment>
<dbReference type="InterPro" id="IPR000887">
    <property type="entry name" value="Aldlse_KDPG_KHG"/>
</dbReference>
<dbReference type="AlphaFoldDB" id="A0A0G1XKK4"/>
<dbReference type="GO" id="GO:0016829">
    <property type="term" value="F:lyase activity"/>
    <property type="evidence" value="ECO:0007669"/>
    <property type="project" value="UniProtKB-KW"/>
</dbReference>